<evidence type="ECO:0008006" key="4">
    <source>
        <dbReference type="Google" id="ProtNLM"/>
    </source>
</evidence>
<dbReference type="AlphaFoldDB" id="A0A7S2A6X1"/>
<reference evidence="3" key="1">
    <citation type="submission" date="2021-01" db="EMBL/GenBank/DDBJ databases">
        <authorList>
            <person name="Corre E."/>
            <person name="Pelletier E."/>
            <person name="Niang G."/>
            <person name="Scheremetjew M."/>
            <person name="Finn R."/>
            <person name="Kale V."/>
            <person name="Holt S."/>
            <person name="Cochrane G."/>
            <person name="Meng A."/>
            <person name="Brown T."/>
            <person name="Cohen L."/>
        </authorList>
    </citation>
    <scope>NUCLEOTIDE SEQUENCE</scope>
    <source>
        <strain evidence="3">Grunow 1884</strain>
    </source>
</reference>
<feature type="compositionally biased region" description="Polar residues" evidence="1">
    <location>
        <begin position="8"/>
        <end position="25"/>
    </location>
</feature>
<name>A0A7S2A6X1_TRICV</name>
<feature type="region of interest" description="Disordered" evidence="1">
    <location>
        <begin position="1"/>
        <end position="25"/>
    </location>
</feature>
<keyword evidence="2" id="KW-0812">Transmembrane</keyword>
<evidence type="ECO:0000313" key="3">
    <source>
        <dbReference type="EMBL" id="CAD9359492.1"/>
    </source>
</evidence>
<accession>A0A7S2A6X1</accession>
<keyword evidence="2" id="KW-0472">Membrane</keyword>
<evidence type="ECO:0000256" key="1">
    <source>
        <dbReference type="SAM" id="MobiDB-lite"/>
    </source>
</evidence>
<organism evidence="3">
    <name type="scientific">Trieres chinensis</name>
    <name type="common">Marine centric diatom</name>
    <name type="synonym">Odontella sinensis</name>
    <dbReference type="NCBI Taxonomy" id="1514140"/>
    <lineage>
        <taxon>Eukaryota</taxon>
        <taxon>Sar</taxon>
        <taxon>Stramenopiles</taxon>
        <taxon>Ochrophyta</taxon>
        <taxon>Bacillariophyta</taxon>
        <taxon>Mediophyceae</taxon>
        <taxon>Biddulphiophycidae</taxon>
        <taxon>Eupodiscales</taxon>
        <taxon>Parodontellaceae</taxon>
        <taxon>Trieres</taxon>
    </lineage>
</organism>
<proteinExistence type="predicted"/>
<dbReference type="EMBL" id="HBGO01034485">
    <property type="protein sequence ID" value="CAD9359492.1"/>
    <property type="molecule type" value="Transcribed_RNA"/>
</dbReference>
<gene>
    <name evidence="3" type="ORF">OSIN01602_LOCUS19938</name>
</gene>
<feature type="transmembrane region" description="Helical" evidence="2">
    <location>
        <begin position="32"/>
        <end position="54"/>
    </location>
</feature>
<protein>
    <recommendedName>
        <fullName evidence="4">PNPLA domain-containing protein</fullName>
    </recommendedName>
</protein>
<keyword evidence="2" id="KW-1133">Transmembrane helix</keyword>
<evidence type="ECO:0000256" key="2">
    <source>
        <dbReference type="SAM" id="Phobius"/>
    </source>
</evidence>
<sequence length="323" mass="35618">MVSAHPSAESSVRSLPRNLSSSSFRKPTCGSWCYWGGVIAAVILILFESVVWTLDTTDEIQAFDIPFDMVPPPMLVQRQPVHPRSVYVPGAGFSGFWYSLGRLAAIPDPSSMIYHCFSAGCLASVATLTGQGLDDVMQLAVGAQLRWRTGKIDRFEVVEEFVDGLLGLRTDTFGLNWTDATTVVGISVTRNITRPCTHIGSCRQRILMDDPKLLSSLRVVTTAKDVDGFRHAIRAPNSVEELREMLVQTTWIPFATGPGMWAVDSQTGVRHLDGGFTAAAHPRCMYRLGLPLTNIRLLLNVLNVNMNPLQAKKFWIEGLQRGL</sequence>